<dbReference type="AlphaFoldDB" id="A0A1B7JBM2"/>
<keyword evidence="4" id="KW-1185">Reference proteome</keyword>
<accession>A0A1B7JBM2</accession>
<evidence type="ECO:0000256" key="1">
    <source>
        <dbReference type="SAM" id="MobiDB-lite"/>
    </source>
</evidence>
<dbReference type="InterPro" id="IPR018683">
    <property type="entry name" value="DUF2169"/>
</dbReference>
<dbReference type="Proteomes" id="UP000078386">
    <property type="component" value="Unassembled WGS sequence"/>
</dbReference>
<proteinExistence type="predicted"/>
<gene>
    <name evidence="3" type="ORF">M989_04430</name>
</gene>
<sequence length="377" mass="42162">MEIINGARHTIADITTVTDKAGREHVVVVIKATYRIPANGKAPRPQLPPQPLSTEDSFAGEPGLSAPLYEVDFIRFKEKCDVLFNARAYAPQGKPVEALDVAVKVGAMQKALHVVGHRHWDRNAPGMLSRPEPFTIMPLLYDHAFGGVQHYRDGNDLLPDFFGENPIGKGYLSPKGEDNAVELPNLELINKPLSSALENYEPVALSAVSRSWMPRRRYAGTYDQRWKDEFFPLLPDDFDERYFQCAPEDQQIDYPVGGEEVILRNLMQGRDEVRFKLPRLDNLPVKVLMSDYQVHTLPAVVDTLYFEPDEARFSVVWRASLPVKRRVQSIQTIAVGHVCSSWWQARVAGSLGCTGCSGQQGDTTMDESPLSDNGEAL</sequence>
<name>A0A1B7JBM2_9ENTR</name>
<dbReference type="PATRIC" id="fig|1354264.4.peg.4594"/>
<evidence type="ECO:0000313" key="3">
    <source>
        <dbReference type="EMBL" id="OAT45350.1"/>
    </source>
</evidence>
<dbReference type="RefSeq" id="WP_064549013.1">
    <property type="nucleotide sequence ID" value="NZ_LXEU01000093.1"/>
</dbReference>
<feature type="domain" description="DUF2169" evidence="2">
    <location>
        <begin position="22"/>
        <end position="318"/>
    </location>
</feature>
<organism evidence="3 4">
    <name type="scientific">Kluyvera georgiana ATCC 51603</name>
    <dbReference type="NCBI Taxonomy" id="1354264"/>
    <lineage>
        <taxon>Bacteria</taxon>
        <taxon>Pseudomonadati</taxon>
        <taxon>Pseudomonadota</taxon>
        <taxon>Gammaproteobacteria</taxon>
        <taxon>Enterobacterales</taxon>
        <taxon>Enterobacteriaceae</taxon>
        <taxon>Kluyvera</taxon>
    </lineage>
</organism>
<dbReference type="EMBL" id="LXEU01000093">
    <property type="protein sequence ID" value="OAT45350.1"/>
    <property type="molecule type" value="Genomic_DNA"/>
</dbReference>
<feature type="region of interest" description="Disordered" evidence="1">
    <location>
        <begin position="357"/>
        <end position="377"/>
    </location>
</feature>
<evidence type="ECO:0000259" key="2">
    <source>
        <dbReference type="Pfam" id="PF09937"/>
    </source>
</evidence>
<evidence type="ECO:0000313" key="4">
    <source>
        <dbReference type="Proteomes" id="UP000078386"/>
    </source>
</evidence>
<dbReference type="Pfam" id="PF09937">
    <property type="entry name" value="DUF2169"/>
    <property type="match status" value="1"/>
</dbReference>
<reference evidence="3 4" key="1">
    <citation type="submission" date="2016-04" db="EMBL/GenBank/DDBJ databases">
        <title>ATOL: Assembling a taxonomically balanced genome-scale reconstruction of the evolutionary history of the Enterobacteriaceae.</title>
        <authorList>
            <person name="Plunkett G.III."/>
            <person name="Neeno-Eckwall E.C."/>
            <person name="Glasner J.D."/>
            <person name="Perna N.T."/>
        </authorList>
    </citation>
    <scope>NUCLEOTIDE SEQUENCE [LARGE SCALE GENOMIC DNA]</scope>
    <source>
        <strain evidence="3 4">ATCC 51603</strain>
    </source>
</reference>
<feature type="region of interest" description="Disordered" evidence="1">
    <location>
        <begin position="39"/>
        <end position="59"/>
    </location>
</feature>
<comment type="caution">
    <text evidence="3">The sequence shown here is derived from an EMBL/GenBank/DDBJ whole genome shotgun (WGS) entry which is preliminary data.</text>
</comment>
<protein>
    <submittedName>
        <fullName evidence="3">Putative exported protein</fullName>
    </submittedName>
</protein>